<keyword evidence="3" id="KW-1185">Reference proteome</keyword>
<dbReference type="RefSeq" id="WP_148865775.1">
    <property type="nucleotide sequence ID" value="NZ_VNHO01000002.1"/>
</dbReference>
<sequence length="97" mass="10787">MKPVKTGMETEDLLVLLRLMNFGMGILTVLFSFRLFFKNKSLFPLFIAAAIITAGPVEDLIMSRVSPEQRPVIDQLTSLGFLVFLFLALLSSHLKAG</sequence>
<keyword evidence="1" id="KW-1133">Transmembrane helix</keyword>
<evidence type="ECO:0000256" key="1">
    <source>
        <dbReference type="SAM" id="Phobius"/>
    </source>
</evidence>
<comment type="caution">
    <text evidence="2">The sequence shown here is derived from an EMBL/GenBank/DDBJ whole genome shotgun (WGS) entry which is preliminary data.</text>
</comment>
<feature type="transmembrane region" description="Helical" evidence="1">
    <location>
        <begin position="12"/>
        <end position="36"/>
    </location>
</feature>
<name>A0A5S5AZ56_9FIRM</name>
<dbReference type="AlphaFoldDB" id="A0A5S5AZ56"/>
<keyword evidence="1" id="KW-0472">Membrane</keyword>
<reference evidence="2 3" key="1">
    <citation type="submission" date="2019-07" db="EMBL/GenBank/DDBJ databases">
        <title>Genomic Encyclopedia of Type Strains, Phase I: the one thousand microbial genomes (KMG-I) project.</title>
        <authorList>
            <person name="Kyrpides N."/>
        </authorList>
    </citation>
    <scope>NUCLEOTIDE SEQUENCE [LARGE SCALE GENOMIC DNA]</scope>
    <source>
        <strain evidence="2 3">DSM 16647</strain>
    </source>
</reference>
<dbReference type="Proteomes" id="UP000322294">
    <property type="component" value="Unassembled WGS sequence"/>
</dbReference>
<dbReference type="EMBL" id="VNHO01000002">
    <property type="protein sequence ID" value="TYP58741.1"/>
    <property type="molecule type" value="Genomic_DNA"/>
</dbReference>
<feature type="transmembrane region" description="Helical" evidence="1">
    <location>
        <begin position="42"/>
        <end position="61"/>
    </location>
</feature>
<gene>
    <name evidence="2" type="ORF">LZ11_00196</name>
</gene>
<proteinExistence type="predicted"/>
<keyword evidence="1" id="KW-0812">Transmembrane</keyword>
<accession>A0A5S5AZ56</accession>
<evidence type="ECO:0000313" key="2">
    <source>
        <dbReference type="EMBL" id="TYP58741.1"/>
    </source>
</evidence>
<evidence type="ECO:0000313" key="3">
    <source>
        <dbReference type="Proteomes" id="UP000322294"/>
    </source>
</evidence>
<feature type="transmembrane region" description="Helical" evidence="1">
    <location>
        <begin position="73"/>
        <end position="94"/>
    </location>
</feature>
<protein>
    <submittedName>
        <fullName evidence="2">Uncharacterized protein</fullName>
    </submittedName>
</protein>
<dbReference type="OrthoDB" id="2112805at2"/>
<organism evidence="2 3">
    <name type="scientific">Thermosediminibacter litoriperuensis</name>
    <dbReference type="NCBI Taxonomy" id="291989"/>
    <lineage>
        <taxon>Bacteria</taxon>
        <taxon>Bacillati</taxon>
        <taxon>Bacillota</taxon>
        <taxon>Clostridia</taxon>
        <taxon>Thermosediminibacterales</taxon>
        <taxon>Thermosediminibacteraceae</taxon>
        <taxon>Thermosediminibacter</taxon>
    </lineage>
</organism>